<feature type="domain" description="Cyclic nucleotide-binding" evidence="3">
    <location>
        <begin position="560"/>
        <end position="679"/>
    </location>
</feature>
<dbReference type="OrthoDB" id="421226at2759"/>
<feature type="transmembrane region" description="Helical" evidence="2">
    <location>
        <begin position="237"/>
        <end position="256"/>
    </location>
</feature>
<name>A0A485LI26_9STRA</name>
<gene>
    <name evidence="5" type="primary">Aste57867_21387</name>
    <name evidence="4" type="ORF">As57867_021318</name>
    <name evidence="5" type="ORF">ASTE57867_21387</name>
</gene>
<dbReference type="SUPFAM" id="SSF81324">
    <property type="entry name" value="Voltage-gated potassium channels"/>
    <property type="match status" value="1"/>
</dbReference>
<evidence type="ECO:0000313" key="5">
    <source>
        <dbReference type="EMBL" id="VFT98058.1"/>
    </source>
</evidence>
<dbReference type="InterPro" id="IPR018490">
    <property type="entry name" value="cNMP-bd_dom_sf"/>
</dbReference>
<dbReference type="Gene3D" id="2.60.120.10">
    <property type="entry name" value="Jelly Rolls"/>
    <property type="match status" value="1"/>
</dbReference>
<evidence type="ECO:0000256" key="2">
    <source>
        <dbReference type="SAM" id="Phobius"/>
    </source>
</evidence>
<feature type="region of interest" description="Disordered" evidence="1">
    <location>
        <begin position="1"/>
        <end position="20"/>
    </location>
</feature>
<feature type="transmembrane region" description="Helical" evidence="2">
    <location>
        <begin position="451"/>
        <end position="481"/>
    </location>
</feature>
<reference evidence="5 6" key="1">
    <citation type="submission" date="2019-03" db="EMBL/GenBank/DDBJ databases">
        <authorList>
            <person name="Gaulin E."/>
            <person name="Dumas B."/>
        </authorList>
    </citation>
    <scope>NUCLEOTIDE SEQUENCE [LARGE SCALE GENOMIC DNA]</scope>
    <source>
        <strain evidence="5">CBS 568.67</strain>
    </source>
</reference>
<keyword evidence="6" id="KW-1185">Reference proteome</keyword>
<evidence type="ECO:0000256" key="1">
    <source>
        <dbReference type="SAM" id="MobiDB-lite"/>
    </source>
</evidence>
<dbReference type="InterPro" id="IPR014710">
    <property type="entry name" value="RmlC-like_jellyroll"/>
</dbReference>
<dbReference type="Gene3D" id="1.10.287.70">
    <property type="match status" value="1"/>
</dbReference>
<dbReference type="EMBL" id="VJMH01006972">
    <property type="protein sequence ID" value="KAF0686827.1"/>
    <property type="molecule type" value="Genomic_DNA"/>
</dbReference>
<dbReference type="PROSITE" id="PS00888">
    <property type="entry name" value="CNMP_BINDING_1"/>
    <property type="match status" value="1"/>
</dbReference>
<dbReference type="GO" id="GO:0042391">
    <property type="term" value="P:regulation of membrane potential"/>
    <property type="evidence" value="ECO:0007669"/>
    <property type="project" value="TreeGrafter"/>
</dbReference>
<dbReference type="Proteomes" id="UP000332933">
    <property type="component" value="Unassembled WGS sequence"/>
</dbReference>
<dbReference type="InterPro" id="IPR018488">
    <property type="entry name" value="cNMP-bd_CS"/>
</dbReference>
<dbReference type="InterPro" id="IPR050818">
    <property type="entry name" value="KCNH_animal-type"/>
</dbReference>
<evidence type="ECO:0000313" key="6">
    <source>
        <dbReference type="Proteomes" id="UP000332933"/>
    </source>
</evidence>
<dbReference type="PANTHER" id="PTHR10217">
    <property type="entry name" value="VOLTAGE AND LIGAND GATED POTASSIUM CHANNEL"/>
    <property type="match status" value="1"/>
</dbReference>
<organism evidence="5 6">
    <name type="scientific">Aphanomyces stellatus</name>
    <dbReference type="NCBI Taxonomy" id="120398"/>
    <lineage>
        <taxon>Eukaryota</taxon>
        <taxon>Sar</taxon>
        <taxon>Stramenopiles</taxon>
        <taxon>Oomycota</taxon>
        <taxon>Saprolegniomycetes</taxon>
        <taxon>Saprolegniales</taxon>
        <taxon>Verrucalvaceae</taxon>
        <taxon>Aphanomyces</taxon>
    </lineage>
</organism>
<reference evidence="4" key="2">
    <citation type="submission" date="2019-06" db="EMBL/GenBank/DDBJ databases">
        <title>Genomics analysis of Aphanomyces spp. identifies a new class of oomycete effector associated with host adaptation.</title>
        <authorList>
            <person name="Gaulin E."/>
        </authorList>
    </citation>
    <scope>NUCLEOTIDE SEQUENCE</scope>
    <source>
        <strain evidence="4">CBS 578.67</strain>
    </source>
</reference>
<keyword evidence="2" id="KW-1133">Transmembrane helix</keyword>
<protein>
    <submittedName>
        <fullName evidence="5">Aste57867_21387 protein</fullName>
    </submittedName>
</protein>
<feature type="transmembrane region" description="Helical" evidence="2">
    <location>
        <begin position="268"/>
        <end position="288"/>
    </location>
</feature>
<dbReference type="AlphaFoldDB" id="A0A485LI26"/>
<feature type="region of interest" description="Disordered" evidence="1">
    <location>
        <begin position="109"/>
        <end position="142"/>
    </location>
</feature>
<dbReference type="GO" id="GO:0005249">
    <property type="term" value="F:voltage-gated potassium channel activity"/>
    <property type="evidence" value="ECO:0007669"/>
    <property type="project" value="TreeGrafter"/>
</dbReference>
<dbReference type="EMBL" id="CAADRA010006998">
    <property type="protein sequence ID" value="VFT98058.1"/>
    <property type="molecule type" value="Genomic_DNA"/>
</dbReference>
<dbReference type="GO" id="GO:0005886">
    <property type="term" value="C:plasma membrane"/>
    <property type="evidence" value="ECO:0007669"/>
    <property type="project" value="TreeGrafter"/>
</dbReference>
<keyword evidence="2" id="KW-0812">Transmembrane</keyword>
<proteinExistence type="predicted"/>
<dbReference type="SUPFAM" id="SSF51206">
    <property type="entry name" value="cAMP-binding domain-like"/>
    <property type="match status" value="1"/>
</dbReference>
<sequence>MTKVEPDPPTGSETSPTVHAVDDARRLVPHNTTGPTALELPVGGATSLPLVSQVSGPTLLHTMERLHDHDDVIPYNQSPAPRFRSFAPQVSDLGTKPIKVHRGSLPAMIAPTTRAPPIGETADDTEAVKGGEPPPSLSDAPPVLLKQTSSRRRVLDSISHALHHLLPSENVRRQSIEVAAAIARRASLMSRRFSTAGLIDAGQLEAELNNMAASHTSMRALQQRAAFYIPLHSRPKVVWDTLVALSTLYAIIVVPADVAFDLYPTAPALVTLQTLIDATFLVDIAVVFRTSYLVRATREEVTDVHRIWRHYLGRAFWIDATSSLPTSMFGDAFRQSRWAYLRLLVLCRVFRLSTSPTVPAFMAWASRTFTSYAVRLVVLVSLYLLLHHYIACSFYALICYEGDAANNPTTLWDIPFAPDDPLVVKYVSAYYRSLDVTSGNDLGPQTAPERIFGSVMLAVGVIANAWCVTVTVVFVVVCVVTRDMNRVDDERVLQQERIEKCLRSCHAGGELQTRVMEFYGSAHSHETAHHADELLVGLPEKLHIQLAAALNHVFLNKVPLFHSLEADGVLALLECVEETVAMNGDIVIHAGEEGRAFYMIKMGTVEVFDDRGNTRVSLKHLAVGDYFGEMSLLQGGRASASIVATSFCLLLVLYKDIFHWIMRENEHVKAHLHQTHDRRKSETIEAKRRSLASATNRTNAATAAAATLGRRNTAVGRLRALLARMRMRRAARRLVLVQRIRNQSHNSSSGMSVARKGPMEVSHPNSLAGLKGALTTRMRLLMSMQRTRTPAARALRAVGEMSQITAKELVDARSITPRLLAPELYKHN</sequence>
<dbReference type="Pfam" id="PF00027">
    <property type="entry name" value="cNMP_binding"/>
    <property type="match status" value="1"/>
</dbReference>
<dbReference type="PROSITE" id="PS50042">
    <property type="entry name" value="CNMP_BINDING_3"/>
    <property type="match status" value="1"/>
</dbReference>
<dbReference type="SMART" id="SM00100">
    <property type="entry name" value="cNMP"/>
    <property type="match status" value="1"/>
</dbReference>
<accession>A0A485LI26</accession>
<evidence type="ECO:0000259" key="3">
    <source>
        <dbReference type="PROSITE" id="PS50042"/>
    </source>
</evidence>
<dbReference type="PANTHER" id="PTHR10217:SF435">
    <property type="entry name" value="POTASSIUM VOLTAGE-GATED CHANNEL PROTEIN EAG"/>
    <property type="match status" value="1"/>
</dbReference>
<dbReference type="InterPro" id="IPR000595">
    <property type="entry name" value="cNMP-bd_dom"/>
</dbReference>
<keyword evidence="2" id="KW-0472">Membrane</keyword>
<dbReference type="CDD" id="cd00038">
    <property type="entry name" value="CAP_ED"/>
    <property type="match status" value="1"/>
</dbReference>
<evidence type="ECO:0000313" key="4">
    <source>
        <dbReference type="EMBL" id="KAF0686827.1"/>
    </source>
</evidence>
<feature type="transmembrane region" description="Helical" evidence="2">
    <location>
        <begin position="372"/>
        <end position="398"/>
    </location>
</feature>